<feature type="transmembrane region" description="Helical" evidence="7">
    <location>
        <begin position="135"/>
        <end position="160"/>
    </location>
</feature>
<comment type="caution">
    <text evidence="9">The sequence shown here is derived from an EMBL/GenBank/DDBJ whole genome shotgun (WGS) entry which is preliminary data.</text>
</comment>
<evidence type="ECO:0000256" key="3">
    <source>
        <dbReference type="ARBA" id="ARBA00022692"/>
    </source>
</evidence>
<evidence type="ECO:0000256" key="2">
    <source>
        <dbReference type="ARBA" id="ARBA00022448"/>
    </source>
</evidence>
<evidence type="ECO:0000313" key="10">
    <source>
        <dbReference type="Proteomes" id="UP001596171"/>
    </source>
</evidence>
<organism evidence="9 10">
    <name type="scientific">Lactiplantibacillus nangangensis</name>
    <dbReference type="NCBI Taxonomy" id="2559917"/>
    <lineage>
        <taxon>Bacteria</taxon>
        <taxon>Bacillati</taxon>
        <taxon>Bacillota</taxon>
        <taxon>Bacilli</taxon>
        <taxon>Lactobacillales</taxon>
        <taxon>Lactobacillaceae</taxon>
        <taxon>Lactiplantibacillus</taxon>
    </lineage>
</organism>
<keyword evidence="10" id="KW-1185">Reference proteome</keyword>
<name>A0ABW1SJ11_9LACO</name>
<evidence type="ECO:0000256" key="6">
    <source>
        <dbReference type="ARBA" id="ARBA00023136"/>
    </source>
</evidence>
<dbReference type="InterPro" id="IPR036721">
    <property type="entry name" value="RCK_C_sf"/>
</dbReference>
<dbReference type="SUPFAM" id="SSF116726">
    <property type="entry name" value="TrkA C-terminal domain-like"/>
    <property type="match status" value="2"/>
</dbReference>
<dbReference type="PANTHER" id="PTHR43652:SF2">
    <property type="entry name" value="BASIC AMINO ACID ANTIPORTER YFCC-RELATED"/>
    <property type="match status" value="1"/>
</dbReference>
<dbReference type="Pfam" id="PF03600">
    <property type="entry name" value="CitMHS"/>
    <property type="match status" value="1"/>
</dbReference>
<gene>
    <name evidence="9" type="ORF">ACFP1L_06460</name>
</gene>
<reference evidence="10" key="1">
    <citation type="journal article" date="2019" name="Int. J. Syst. Evol. Microbiol.">
        <title>The Global Catalogue of Microorganisms (GCM) 10K type strain sequencing project: providing services to taxonomists for standard genome sequencing and annotation.</title>
        <authorList>
            <consortium name="The Broad Institute Genomics Platform"/>
            <consortium name="The Broad Institute Genome Sequencing Center for Infectious Disease"/>
            <person name="Wu L."/>
            <person name="Ma J."/>
        </authorList>
    </citation>
    <scope>NUCLEOTIDE SEQUENCE [LARGE SCALE GENOMIC DNA]</scope>
    <source>
        <strain evidence="10">CCM 8930</strain>
    </source>
</reference>
<sequence length="342" mass="37282">MTVKIAVVLITLLVTFVLMAMEITTPNAVILCALSFLMFVGILSPTDALAGFANDGLATIALMYIVAYAIAKSDLITRLFNRILGNGKNERVSLLKLLATVSLISPFMNNTPIVSTLTPMVQRWCKQKGLAVSKFLIPLSYATILSGLLTVLGTSTNLVAQGLLSKYHLKQFGTFDLAIVGIPITIVGLVYLLTVGYKLLPTYHGSSVDEVMAEPNNYLIEMSIGPDFDYLNQTVADAKLRHLNNVFLAAINRRGDPIVPVTDGTILRLRDRLYFTGAVDCIQDLLQIKGLIPSTEKIDMADVTSDRARLVEISIPDNSSLINQTVKSAQFRRVYGSVIVAI</sequence>
<feature type="domain" description="RCK C-terminal" evidence="8">
    <location>
        <begin position="206"/>
        <end position="291"/>
    </location>
</feature>
<evidence type="ECO:0000256" key="4">
    <source>
        <dbReference type="ARBA" id="ARBA00022737"/>
    </source>
</evidence>
<dbReference type="PANTHER" id="PTHR43652">
    <property type="entry name" value="BASIC AMINO ACID ANTIPORTER YFCC-RELATED"/>
    <property type="match status" value="1"/>
</dbReference>
<dbReference type="InterPro" id="IPR006037">
    <property type="entry name" value="RCK_C"/>
</dbReference>
<feature type="transmembrane region" description="Helical" evidence="7">
    <location>
        <begin position="172"/>
        <end position="193"/>
    </location>
</feature>
<keyword evidence="4" id="KW-0677">Repeat</keyword>
<dbReference type="PROSITE" id="PS51202">
    <property type="entry name" value="RCK_C"/>
    <property type="match status" value="1"/>
</dbReference>
<feature type="transmembrane region" description="Helical" evidence="7">
    <location>
        <begin position="52"/>
        <end position="71"/>
    </location>
</feature>
<evidence type="ECO:0000313" key="9">
    <source>
        <dbReference type="EMBL" id="MFC6201512.1"/>
    </source>
</evidence>
<dbReference type="InterPro" id="IPR004680">
    <property type="entry name" value="Cit_transptr-like_dom"/>
</dbReference>
<keyword evidence="6 7" id="KW-0472">Membrane</keyword>
<dbReference type="Proteomes" id="UP001596171">
    <property type="component" value="Unassembled WGS sequence"/>
</dbReference>
<comment type="subcellular location">
    <subcellularLocation>
        <location evidence="1">Membrane</location>
        <topology evidence="1">Multi-pass membrane protein</topology>
    </subcellularLocation>
</comment>
<dbReference type="Gene3D" id="3.30.70.1450">
    <property type="entry name" value="Regulator of K+ conductance, C-terminal domain"/>
    <property type="match status" value="2"/>
</dbReference>
<dbReference type="RefSeq" id="WP_223877412.1">
    <property type="nucleotide sequence ID" value="NZ_BJDI01000002.1"/>
</dbReference>
<evidence type="ECO:0000256" key="7">
    <source>
        <dbReference type="SAM" id="Phobius"/>
    </source>
</evidence>
<evidence type="ECO:0000259" key="8">
    <source>
        <dbReference type="PROSITE" id="PS51202"/>
    </source>
</evidence>
<proteinExistence type="predicted"/>
<keyword evidence="2" id="KW-0813">Transport</keyword>
<keyword evidence="5 7" id="KW-1133">Transmembrane helix</keyword>
<dbReference type="InterPro" id="IPR051679">
    <property type="entry name" value="DASS-Related_Transporters"/>
</dbReference>
<accession>A0ABW1SJ11</accession>
<dbReference type="EMBL" id="JBHSSE010000016">
    <property type="protein sequence ID" value="MFC6201512.1"/>
    <property type="molecule type" value="Genomic_DNA"/>
</dbReference>
<keyword evidence="3 7" id="KW-0812">Transmembrane</keyword>
<dbReference type="Pfam" id="PF02080">
    <property type="entry name" value="TrkA_C"/>
    <property type="match status" value="1"/>
</dbReference>
<protein>
    <submittedName>
        <fullName evidence="9">SLC13 family permease</fullName>
    </submittedName>
</protein>
<evidence type="ECO:0000256" key="5">
    <source>
        <dbReference type="ARBA" id="ARBA00022989"/>
    </source>
</evidence>
<evidence type="ECO:0000256" key="1">
    <source>
        <dbReference type="ARBA" id="ARBA00004141"/>
    </source>
</evidence>